<gene>
    <name evidence="6" type="ORF">BJ999_007894</name>
</gene>
<dbReference type="AlphaFoldDB" id="A0A7Y9GJG6"/>
<reference evidence="6 7" key="1">
    <citation type="submission" date="2020-07" db="EMBL/GenBank/DDBJ databases">
        <title>Sequencing the genomes of 1000 actinobacteria strains.</title>
        <authorList>
            <person name="Klenk H.-P."/>
        </authorList>
    </citation>
    <scope>NUCLEOTIDE SEQUENCE [LARGE SCALE GENOMIC DNA]</scope>
    <source>
        <strain evidence="6 7">DSM 43461</strain>
    </source>
</reference>
<name>A0A7Y9GJG6_9ACTN</name>
<dbReference type="PROSITE" id="PS52004">
    <property type="entry name" value="KS3_2"/>
    <property type="match status" value="1"/>
</dbReference>
<keyword evidence="3 6" id="KW-0012">Acyltransferase</keyword>
<evidence type="ECO:0000256" key="3">
    <source>
        <dbReference type="ARBA" id="ARBA00023315"/>
    </source>
</evidence>
<dbReference type="EMBL" id="JACCBT010000001">
    <property type="protein sequence ID" value="NYE17598.1"/>
    <property type="molecule type" value="Genomic_DNA"/>
</dbReference>
<dbReference type="Pfam" id="PF00109">
    <property type="entry name" value="ketoacyl-synt"/>
    <property type="match status" value="1"/>
</dbReference>
<dbReference type="GO" id="GO:0006633">
    <property type="term" value="P:fatty acid biosynthetic process"/>
    <property type="evidence" value="ECO:0007669"/>
    <property type="project" value="TreeGrafter"/>
</dbReference>
<dbReference type="EC" id="2.3.1.-" evidence="6"/>
<evidence type="ECO:0000256" key="4">
    <source>
        <dbReference type="RuleBase" id="RU003694"/>
    </source>
</evidence>
<dbReference type="PANTHER" id="PTHR11712:SF322">
    <property type="entry name" value="POLYKETIDE BETA-KETOACYL SYNTHASE 2-RELATED"/>
    <property type="match status" value="1"/>
</dbReference>
<evidence type="ECO:0000259" key="5">
    <source>
        <dbReference type="PROSITE" id="PS52004"/>
    </source>
</evidence>
<feature type="domain" description="Ketosynthase family 3 (KS3)" evidence="5">
    <location>
        <begin position="3"/>
        <end position="386"/>
    </location>
</feature>
<sequence>MSSAKIVVTGLGVLSPTGLGHADFWKAALDCDTSRLTSGRLAALTSSFEPAAHIPAQLLPQTARVTQMTLAGTDWALADAKLVLSDVPAEGRSTVFANAFGGTDYVGQELHKLWTLGPGHVKPYLSYAWFYAANSSQASIRHDAHGPAWTLVSGQAGGLDAIAQACRHLRRGGHIAMTGAFDSFLDPVGQEVATAYLADADAQPPRSPEASRLIGEGGAALVLESHTAQRRLSAPYGQIKGYGTSFDPVAPRPGDSGLERATRAALADAQVDPADIDVIFADGTVPYLDDIETAAITEIFTDHPVPVTSPKTLTGKMGAGGAALDVATALLALHHQVIPPTARRGSIPQPRGIDMVYDRPRETRLSNTLVLARGHGGHNSAIVVGALD</sequence>
<protein>
    <submittedName>
        <fullName evidence="6">Act minimal PKS chain-length factor (CLF/KS beta)</fullName>
        <ecNumber evidence="6">2.3.1.-</ecNumber>
    </submittedName>
</protein>
<keyword evidence="7" id="KW-1185">Reference proteome</keyword>
<evidence type="ECO:0000313" key="6">
    <source>
        <dbReference type="EMBL" id="NYE17598.1"/>
    </source>
</evidence>
<dbReference type="RefSeq" id="WP_179837913.1">
    <property type="nucleotide sequence ID" value="NZ_JACCBT010000001.1"/>
</dbReference>
<dbReference type="Gene3D" id="3.40.47.10">
    <property type="match status" value="2"/>
</dbReference>
<dbReference type="SUPFAM" id="SSF53901">
    <property type="entry name" value="Thiolase-like"/>
    <property type="match status" value="2"/>
</dbReference>
<evidence type="ECO:0000256" key="1">
    <source>
        <dbReference type="ARBA" id="ARBA00008467"/>
    </source>
</evidence>
<dbReference type="InterPro" id="IPR016039">
    <property type="entry name" value="Thiolase-like"/>
</dbReference>
<evidence type="ECO:0000256" key="2">
    <source>
        <dbReference type="ARBA" id="ARBA00022679"/>
    </source>
</evidence>
<comment type="similarity">
    <text evidence="1 4">Belongs to the thiolase-like superfamily. Beta-ketoacyl-ACP synthases family.</text>
</comment>
<proteinExistence type="inferred from homology"/>
<keyword evidence="2 4" id="KW-0808">Transferase</keyword>
<dbReference type="GO" id="GO:0004315">
    <property type="term" value="F:3-oxoacyl-[acyl-carrier-protein] synthase activity"/>
    <property type="evidence" value="ECO:0007669"/>
    <property type="project" value="TreeGrafter"/>
</dbReference>
<accession>A0A7Y9GJG6</accession>
<dbReference type="InterPro" id="IPR020841">
    <property type="entry name" value="PKS_Beta-ketoAc_synthase_dom"/>
</dbReference>
<dbReference type="PANTHER" id="PTHR11712">
    <property type="entry name" value="POLYKETIDE SYNTHASE-RELATED"/>
    <property type="match status" value="1"/>
</dbReference>
<organism evidence="6 7">
    <name type="scientific">Actinomadura citrea</name>
    <dbReference type="NCBI Taxonomy" id="46158"/>
    <lineage>
        <taxon>Bacteria</taxon>
        <taxon>Bacillati</taxon>
        <taxon>Actinomycetota</taxon>
        <taxon>Actinomycetes</taxon>
        <taxon>Streptosporangiales</taxon>
        <taxon>Thermomonosporaceae</taxon>
        <taxon>Actinomadura</taxon>
    </lineage>
</organism>
<dbReference type="InterPro" id="IPR000794">
    <property type="entry name" value="Beta-ketoacyl_synthase"/>
</dbReference>
<dbReference type="Pfam" id="PF02801">
    <property type="entry name" value="Ketoacyl-synt_C"/>
    <property type="match status" value="1"/>
</dbReference>
<dbReference type="InterPro" id="IPR014031">
    <property type="entry name" value="Ketoacyl_synth_C"/>
</dbReference>
<evidence type="ECO:0000313" key="7">
    <source>
        <dbReference type="Proteomes" id="UP000591272"/>
    </source>
</evidence>
<dbReference type="Proteomes" id="UP000591272">
    <property type="component" value="Unassembled WGS sequence"/>
</dbReference>
<dbReference type="InterPro" id="IPR014030">
    <property type="entry name" value="Ketoacyl_synth_N"/>
</dbReference>
<comment type="caution">
    <text evidence="6">The sequence shown here is derived from an EMBL/GenBank/DDBJ whole genome shotgun (WGS) entry which is preliminary data.</text>
</comment>